<dbReference type="AlphaFoldDB" id="A0A6L7HYI6"/>
<dbReference type="Gene3D" id="3.10.50.40">
    <property type="match status" value="1"/>
</dbReference>
<comment type="catalytic activity">
    <reaction evidence="1 5 6">
        <text>[protein]-peptidylproline (omega=180) = [protein]-peptidylproline (omega=0)</text>
        <dbReference type="Rhea" id="RHEA:16237"/>
        <dbReference type="Rhea" id="RHEA-COMP:10747"/>
        <dbReference type="Rhea" id="RHEA-COMP:10748"/>
        <dbReference type="ChEBI" id="CHEBI:83833"/>
        <dbReference type="ChEBI" id="CHEBI:83834"/>
        <dbReference type="EC" id="5.2.1.8"/>
    </reaction>
</comment>
<evidence type="ECO:0000256" key="1">
    <source>
        <dbReference type="ARBA" id="ARBA00000971"/>
    </source>
</evidence>
<dbReference type="Pfam" id="PF00254">
    <property type="entry name" value="FKBP_C"/>
    <property type="match status" value="1"/>
</dbReference>
<evidence type="ECO:0000256" key="2">
    <source>
        <dbReference type="ARBA" id="ARBA00006577"/>
    </source>
</evidence>
<dbReference type="InterPro" id="IPR036944">
    <property type="entry name" value="PPIase_FKBP_N_sf"/>
</dbReference>
<evidence type="ECO:0000256" key="6">
    <source>
        <dbReference type="RuleBase" id="RU003915"/>
    </source>
</evidence>
<keyword evidence="10" id="KW-1185">Reference proteome</keyword>
<dbReference type="FunFam" id="3.10.50.40:FF:000006">
    <property type="entry name" value="Peptidyl-prolyl cis-trans isomerase"/>
    <property type="match status" value="1"/>
</dbReference>
<dbReference type="GO" id="GO:0003755">
    <property type="term" value="F:peptidyl-prolyl cis-trans isomerase activity"/>
    <property type="evidence" value="ECO:0007669"/>
    <property type="project" value="UniProtKB-UniRule"/>
</dbReference>
<evidence type="ECO:0000313" key="9">
    <source>
        <dbReference type="EMBL" id="MXR69325.1"/>
    </source>
</evidence>
<keyword evidence="4 5" id="KW-0413">Isomerase</keyword>
<comment type="caution">
    <text evidence="9">The sequence shown here is derived from an EMBL/GenBank/DDBJ whole genome shotgun (WGS) entry which is preliminary data.</text>
</comment>
<dbReference type="PANTHER" id="PTHR43811">
    <property type="entry name" value="FKBP-TYPE PEPTIDYL-PROLYL CIS-TRANS ISOMERASE FKPA"/>
    <property type="match status" value="1"/>
</dbReference>
<dbReference type="EC" id="5.2.1.8" evidence="6"/>
<proteinExistence type="inferred from homology"/>
<evidence type="ECO:0000256" key="7">
    <source>
        <dbReference type="SAM" id="SignalP"/>
    </source>
</evidence>
<dbReference type="Pfam" id="PF01346">
    <property type="entry name" value="FKBP_N"/>
    <property type="match status" value="1"/>
</dbReference>
<name>A0A6L7HYI6_9GAMM</name>
<dbReference type="InterPro" id="IPR001179">
    <property type="entry name" value="PPIase_FKBP_dom"/>
</dbReference>
<accession>A0A6L7HYI6</accession>
<dbReference type="SUPFAM" id="SSF54534">
    <property type="entry name" value="FKBP-like"/>
    <property type="match status" value="1"/>
</dbReference>
<keyword evidence="7" id="KW-0732">Signal</keyword>
<evidence type="ECO:0000256" key="3">
    <source>
        <dbReference type="ARBA" id="ARBA00023110"/>
    </source>
</evidence>
<sequence>MIESVNMKANLLKSCRVTTLALACTWSFFAAASESPQEVEDASYALGASVGHYISGKIYNQVDLGAQVKVDTVIQGVIDALKGEGKMSNEEILTHLNARAEWLNNAKAAKLEALASKHQAEGQAYLAANQAKPGVKVTESGLQYEVLKQGDGPKPVESDVVTVHYVGKLLDGTEFDNSYERDEPNRFALLSVIDGWKEGIALMNVGSTYRLTIPAGLAYGKEVVGVIPPGSTLIFDVELLKMEAPGENAHGMGLSGMGMGGMMGMGH</sequence>
<dbReference type="Proteomes" id="UP000474778">
    <property type="component" value="Unassembled WGS sequence"/>
</dbReference>
<dbReference type="PANTHER" id="PTHR43811:SF19">
    <property type="entry name" value="39 KDA FK506-BINDING NUCLEAR PROTEIN"/>
    <property type="match status" value="1"/>
</dbReference>
<keyword evidence="3 5" id="KW-0697">Rotamase</keyword>
<evidence type="ECO:0000259" key="8">
    <source>
        <dbReference type="PROSITE" id="PS50059"/>
    </source>
</evidence>
<dbReference type="GO" id="GO:0006457">
    <property type="term" value="P:protein folding"/>
    <property type="evidence" value="ECO:0007669"/>
    <property type="project" value="InterPro"/>
</dbReference>
<reference evidence="9 10" key="1">
    <citation type="submission" date="2019-12" db="EMBL/GenBank/DDBJ databases">
        <title>Shewanella insulae sp. nov., isolated from a tidal flat.</title>
        <authorList>
            <person name="Yoon J.-H."/>
        </authorList>
    </citation>
    <scope>NUCLEOTIDE SEQUENCE [LARGE SCALE GENOMIC DNA]</scope>
    <source>
        <strain evidence="9 10">JBTF-M18</strain>
    </source>
</reference>
<comment type="similarity">
    <text evidence="2 6">Belongs to the FKBP-type PPIase family.</text>
</comment>
<protein>
    <recommendedName>
        <fullName evidence="6">Peptidyl-prolyl cis-trans isomerase</fullName>
        <ecNumber evidence="6">5.2.1.8</ecNumber>
    </recommendedName>
</protein>
<feature type="domain" description="PPIase FKBP-type" evidence="8">
    <location>
        <begin position="158"/>
        <end position="243"/>
    </location>
</feature>
<dbReference type="Gene3D" id="1.10.287.460">
    <property type="entry name" value="Peptidyl-prolyl cis-trans isomerase, FKBP-type, N-terminal domain"/>
    <property type="match status" value="1"/>
</dbReference>
<dbReference type="InterPro" id="IPR046357">
    <property type="entry name" value="PPIase_dom_sf"/>
</dbReference>
<dbReference type="PROSITE" id="PS50059">
    <property type="entry name" value="FKBP_PPIASE"/>
    <property type="match status" value="1"/>
</dbReference>
<evidence type="ECO:0000313" key="10">
    <source>
        <dbReference type="Proteomes" id="UP000474778"/>
    </source>
</evidence>
<gene>
    <name evidence="9" type="ORF">GNT65_11640</name>
</gene>
<evidence type="ECO:0000256" key="4">
    <source>
        <dbReference type="ARBA" id="ARBA00023235"/>
    </source>
</evidence>
<organism evidence="9 10">
    <name type="scientific">Shewanella insulae</name>
    <dbReference type="NCBI Taxonomy" id="2681496"/>
    <lineage>
        <taxon>Bacteria</taxon>
        <taxon>Pseudomonadati</taxon>
        <taxon>Pseudomonadota</taxon>
        <taxon>Gammaproteobacteria</taxon>
        <taxon>Alteromonadales</taxon>
        <taxon>Shewanellaceae</taxon>
        <taxon>Shewanella</taxon>
    </lineage>
</organism>
<dbReference type="InterPro" id="IPR000774">
    <property type="entry name" value="PPIase_FKBP_N"/>
</dbReference>
<feature type="chain" id="PRO_5027113103" description="Peptidyl-prolyl cis-trans isomerase" evidence="7">
    <location>
        <begin position="33"/>
        <end position="267"/>
    </location>
</feature>
<dbReference type="EMBL" id="WRPA01000009">
    <property type="protein sequence ID" value="MXR69325.1"/>
    <property type="molecule type" value="Genomic_DNA"/>
</dbReference>
<evidence type="ECO:0000256" key="5">
    <source>
        <dbReference type="PROSITE-ProRule" id="PRU00277"/>
    </source>
</evidence>
<feature type="signal peptide" evidence="7">
    <location>
        <begin position="1"/>
        <end position="32"/>
    </location>
</feature>